<feature type="transmembrane region" description="Helical" evidence="1">
    <location>
        <begin position="51"/>
        <end position="70"/>
    </location>
</feature>
<evidence type="ECO:0000313" key="2">
    <source>
        <dbReference type="EMBL" id="GAA5158160.1"/>
    </source>
</evidence>
<evidence type="ECO:0000256" key="1">
    <source>
        <dbReference type="SAM" id="Phobius"/>
    </source>
</evidence>
<comment type="caution">
    <text evidence="2">The sequence shown here is derived from an EMBL/GenBank/DDBJ whole genome shotgun (WGS) entry which is preliminary data.</text>
</comment>
<evidence type="ECO:0008006" key="4">
    <source>
        <dbReference type="Google" id="ProtNLM"/>
    </source>
</evidence>
<protein>
    <recommendedName>
        <fullName evidence="4">DUF3955 domain-containing protein</fullName>
    </recommendedName>
</protein>
<sequence>MIPSSPLTLGRVLLLTACGLISLIGICWLLVHEGISADTLGTSGDIPTSQLLMLGAAGLLTVVGIVQLIARVRLREGKTR</sequence>
<proteinExistence type="predicted"/>
<keyword evidence="1" id="KW-0472">Membrane</keyword>
<dbReference type="Proteomes" id="UP001428817">
    <property type="component" value="Unassembled WGS sequence"/>
</dbReference>
<feature type="transmembrane region" description="Helical" evidence="1">
    <location>
        <begin position="12"/>
        <end position="31"/>
    </location>
</feature>
<dbReference type="EMBL" id="BAABJP010000015">
    <property type="protein sequence ID" value="GAA5158160.1"/>
    <property type="molecule type" value="Genomic_DNA"/>
</dbReference>
<reference evidence="3" key="1">
    <citation type="journal article" date="2019" name="Int. J. Syst. Evol. Microbiol.">
        <title>The Global Catalogue of Microorganisms (GCM) 10K type strain sequencing project: providing services to taxonomists for standard genome sequencing and annotation.</title>
        <authorList>
            <consortium name="The Broad Institute Genomics Platform"/>
            <consortium name="The Broad Institute Genome Sequencing Center for Infectious Disease"/>
            <person name="Wu L."/>
            <person name="Ma J."/>
        </authorList>
    </citation>
    <scope>NUCLEOTIDE SEQUENCE [LARGE SCALE GENOMIC DNA]</scope>
    <source>
        <strain evidence="3">JCM 18303</strain>
    </source>
</reference>
<keyword evidence="3" id="KW-1185">Reference proteome</keyword>
<organism evidence="2 3">
    <name type="scientific">Pseudonocardia eucalypti</name>
    <dbReference type="NCBI Taxonomy" id="648755"/>
    <lineage>
        <taxon>Bacteria</taxon>
        <taxon>Bacillati</taxon>
        <taxon>Actinomycetota</taxon>
        <taxon>Actinomycetes</taxon>
        <taxon>Pseudonocardiales</taxon>
        <taxon>Pseudonocardiaceae</taxon>
        <taxon>Pseudonocardia</taxon>
    </lineage>
</organism>
<gene>
    <name evidence="2" type="ORF">GCM10023321_37520</name>
</gene>
<keyword evidence="1" id="KW-1133">Transmembrane helix</keyword>
<keyword evidence="1" id="KW-0812">Transmembrane</keyword>
<accession>A0ABP9QC25</accession>
<name>A0ABP9QC25_9PSEU</name>
<evidence type="ECO:0000313" key="3">
    <source>
        <dbReference type="Proteomes" id="UP001428817"/>
    </source>
</evidence>